<dbReference type="KEGG" id="npz:ACX27_18225"/>
<dbReference type="STRING" id="224013.ACX27_18225"/>
<dbReference type="Pfam" id="PF00535">
    <property type="entry name" value="Glycos_transf_2"/>
    <property type="match status" value="1"/>
</dbReference>
<reference evidence="3" key="1">
    <citation type="submission" date="2015-07" db="EMBL/GenBank/DDBJ databases">
        <title>Genome Of Nitrogen-Fixing Cyanobacterium Nostoc piscinale CENA21 From Solimoes/Amazon River Floodplain Sediments And Comparative Genomics To Uncover Biosynthetic Natural Products Potential.</title>
        <authorList>
            <person name="Leao T.F."/>
            <person name="Leao P.N."/>
            <person name="Guimaraes P.I."/>
            <person name="de Melo A.G.C."/>
            <person name="Ramos R.T.J."/>
            <person name="Silva A."/>
            <person name="Fiore M.F."/>
            <person name="Schneider M.P.C."/>
        </authorList>
    </citation>
    <scope>NUCLEOTIDE SEQUENCE [LARGE SCALE GENOMIC DNA]</scope>
    <source>
        <strain evidence="3">CENA21</strain>
    </source>
</reference>
<dbReference type="GO" id="GO:0016758">
    <property type="term" value="F:hexosyltransferase activity"/>
    <property type="evidence" value="ECO:0007669"/>
    <property type="project" value="UniProtKB-ARBA"/>
</dbReference>
<dbReference type="PANTHER" id="PTHR22916:SF3">
    <property type="entry name" value="UDP-GLCNAC:BETAGAL BETA-1,3-N-ACETYLGLUCOSAMINYLTRANSFERASE-LIKE PROTEIN 1"/>
    <property type="match status" value="1"/>
</dbReference>
<proteinExistence type="predicted"/>
<dbReference type="SUPFAM" id="SSF53448">
    <property type="entry name" value="Nucleotide-diphospho-sugar transferases"/>
    <property type="match status" value="1"/>
</dbReference>
<keyword evidence="3" id="KW-1185">Reference proteome</keyword>
<reference evidence="2 3" key="2">
    <citation type="journal article" date="2016" name="Genome Announc.">
        <title>Draft Genome Sequence of the N2-Fixing Cyanobacterium Nostoc piscinale CENA21, Isolated from the Brazilian Amazon Floodplain.</title>
        <authorList>
            <person name="Leao T."/>
            <person name="Guimaraes P.I."/>
            <person name="de Melo A.G."/>
            <person name="Ramos R.T."/>
            <person name="Leao P.N."/>
            <person name="Silva A."/>
            <person name="Fiore M.F."/>
            <person name="Schneider M.P."/>
        </authorList>
    </citation>
    <scope>NUCLEOTIDE SEQUENCE [LARGE SCALE GENOMIC DNA]</scope>
    <source>
        <strain evidence="2 3">CENA21</strain>
    </source>
</reference>
<name>A0A0M4SSZ3_9NOSO</name>
<dbReference type="Gene3D" id="3.90.550.10">
    <property type="entry name" value="Spore Coat Polysaccharide Biosynthesis Protein SpsA, Chain A"/>
    <property type="match status" value="1"/>
</dbReference>
<evidence type="ECO:0000313" key="2">
    <source>
        <dbReference type="EMBL" id="ALF54340.1"/>
    </source>
</evidence>
<dbReference type="EMBL" id="CP012036">
    <property type="protein sequence ID" value="ALF54340.1"/>
    <property type="molecule type" value="Genomic_DNA"/>
</dbReference>
<dbReference type="AlphaFoldDB" id="A0A0M4SSZ3"/>
<keyword evidence="2" id="KW-0808">Transferase</keyword>
<dbReference type="PATRIC" id="fig|224013.5.peg.4360"/>
<accession>A0A0M4SSZ3</accession>
<dbReference type="OrthoDB" id="9812327at2"/>
<evidence type="ECO:0000259" key="1">
    <source>
        <dbReference type="Pfam" id="PF00535"/>
    </source>
</evidence>
<evidence type="ECO:0000313" key="3">
    <source>
        <dbReference type="Proteomes" id="UP000062645"/>
    </source>
</evidence>
<gene>
    <name evidence="2" type="ORF">ACX27_18225</name>
</gene>
<dbReference type="InterPro" id="IPR029044">
    <property type="entry name" value="Nucleotide-diphossugar_trans"/>
</dbReference>
<dbReference type="PANTHER" id="PTHR22916">
    <property type="entry name" value="GLYCOSYLTRANSFERASE"/>
    <property type="match status" value="1"/>
</dbReference>
<dbReference type="CDD" id="cd00761">
    <property type="entry name" value="Glyco_tranf_GTA_type"/>
    <property type="match status" value="1"/>
</dbReference>
<feature type="domain" description="Glycosyltransferase 2-like" evidence="1">
    <location>
        <begin position="6"/>
        <end position="115"/>
    </location>
</feature>
<organism evidence="2 3">
    <name type="scientific">Nostoc piscinale CENA21</name>
    <dbReference type="NCBI Taxonomy" id="224013"/>
    <lineage>
        <taxon>Bacteria</taxon>
        <taxon>Bacillati</taxon>
        <taxon>Cyanobacteriota</taxon>
        <taxon>Cyanophyceae</taxon>
        <taxon>Nostocales</taxon>
        <taxon>Nostocaceae</taxon>
        <taxon>Nostoc</taxon>
    </lineage>
</organism>
<protein>
    <submittedName>
        <fullName evidence="2">Glycosyl transferase family 2</fullName>
    </submittedName>
</protein>
<dbReference type="InterPro" id="IPR001173">
    <property type="entry name" value="Glyco_trans_2-like"/>
</dbReference>
<sequence>MKPLVSILIPCYNAEPWLAETLESTLQQTWKNIEIILVDDGSIDGSLTVAKKFETRGVKVISQTNRGASAARNRAIQEAKGDFIQYLDADDLLAPDKIELQMQLLNCDRNSDYIASGAWARFYKTPSEALFKPQPLWTDMSPVEWLICAWEGNWMMHPAAWLIPRKIFEATGFWNESLSLNDDGEYFCRALLASKGVKFCADAKTYYRSGLQNSLSKATSRDSWDSAVKALLLCLNYLLTVEDSFRTRHACATLLQRNIYSIYPDVPDLLQIVESQVKMLGGSDLKLDSGPLIKLIENIFGWKLARRLQKFRRIYLPQLQIK</sequence>
<dbReference type="RefSeq" id="WP_062294863.1">
    <property type="nucleotide sequence ID" value="NZ_CP012036.1"/>
</dbReference>
<dbReference type="Proteomes" id="UP000062645">
    <property type="component" value="Chromosome"/>
</dbReference>